<comment type="caution">
    <text evidence="9">The sequence shown here is derived from an EMBL/GenBank/DDBJ whole genome shotgun (WGS) entry which is preliminary data.</text>
</comment>
<evidence type="ECO:0000256" key="3">
    <source>
        <dbReference type="ARBA" id="ARBA00022490"/>
    </source>
</evidence>
<evidence type="ECO:0000256" key="1">
    <source>
        <dbReference type="ARBA" id="ARBA00004123"/>
    </source>
</evidence>
<dbReference type="PANTHER" id="PTHR12955">
    <property type="entry name" value="SARCOMA ANTIGEN NY-SAR-95-RELATED"/>
    <property type="match status" value="1"/>
</dbReference>
<evidence type="ECO:0000256" key="6">
    <source>
        <dbReference type="ARBA" id="ARBA00023242"/>
    </source>
</evidence>
<evidence type="ECO:0000256" key="2">
    <source>
        <dbReference type="ARBA" id="ARBA00004496"/>
    </source>
</evidence>
<dbReference type="PANTHER" id="PTHR12955:SF1">
    <property type="entry name" value="INTEGRATOR COMPLEX SUBUNIT 13"/>
    <property type="match status" value="1"/>
</dbReference>
<reference evidence="9" key="1">
    <citation type="submission" date="2021-02" db="EMBL/GenBank/DDBJ databases">
        <authorList>
            <person name="Nowell W R."/>
        </authorList>
    </citation>
    <scope>NUCLEOTIDE SEQUENCE</scope>
</reference>
<evidence type="ECO:0000256" key="7">
    <source>
        <dbReference type="ARBA" id="ARBA00023306"/>
    </source>
</evidence>
<dbReference type="AlphaFoldDB" id="A0A814VS87"/>
<dbReference type="Pfam" id="PF10221">
    <property type="entry name" value="Mat89Bb"/>
    <property type="match status" value="1"/>
</dbReference>
<evidence type="ECO:0000313" key="10">
    <source>
        <dbReference type="Proteomes" id="UP000663845"/>
    </source>
</evidence>
<keyword evidence="3" id="KW-0963">Cytoplasm</keyword>
<organism evidence="9 10">
    <name type="scientific">Adineta steineri</name>
    <dbReference type="NCBI Taxonomy" id="433720"/>
    <lineage>
        <taxon>Eukaryota</taxon>
        <taxon>Metazoa</taxon>
        <taxon>Spiralia</taxon>
        <taxon>Gnathifera</taxon>
        <taxon>Rotifera</taxon>
        <taxon>Eurotatoria</taxon>
        <taxon>Bdelloidea</taxon>
        <taxon>Adinetida</taxon>
        <taxon>Adinetidae</taxon>
        <taxon>Adineta</taxon>
    </lineage>
</organism>
<comment type="similarity">
    <text evidence="8">Belongs to the Integrator subunit 13 family.</text>
</comment>
<proteinExistence type="inferred from homology"/>
<dbReference type="GO" id="GO:0007346">
    <property type="term" value="P:regulation of mitotic cell cycle"/>
    <property type="evidence" value="ECO:0007669"/>
    <property type="project" value="TreeGrafter"/>
</dbReference>
<dbReference type="GO" id="GO:0051301">
    <property type="term" value="P:cell division"/>
    <property type="evidence" value="ECO:0007669"/>
    <property type="project" value="UniProtKB-KW"/>
</dbReference>
<dbReference type="GO" id="GO:0051642">
    <property type="term" value="P:centrosome localization"/>
    <property type="evidence" value="ECO:0007669"/>
    <property type="project" value="TreeGrafter"/>
</dbReference>
<gene>
    <name evidence="9" type="ORF">JYZ213_LOCUS26405</name>
</gene>
<keyword evidence="6" id="KW-0539">Nucleus</keyword>
<name>A0A814VS87_9BILA</name>
<evidence type="ECO:0000256" key="4">
    <source>
        <dbReference type="ARBA" id="ARBA00022618"/>
    </source>
</evidence>
<dbReference type="EMBL" id="CAJNOG010000351">
    <property type="protein sequence ID" value="CAF1192149.1"/>
    <property type="molecule type" value="Genomic_DNA"/>
</dbReference>
<evidence type="ECO:0000313" key="9">
    <source>
        <dbReference type="EMBL" id="CAF1192149.1"/>
    </source>
</evidence>
<evidence type="ECO:0000256" key="5">
    <source>
        <dbReference type="ARBA" id="ARBA00022776"/>
    </source>
</evidence>
<dbReference type="InterPro" id="IPR019355">
    <property type="entry name" value="Cell_cycle_regulator_Mat89Bb"/>
</dbReference>
<keyword evidence="5" id="KW-0498">Mitosis</keyword>
<keyword evidence="7" id="KW-0131">Cell cycle</keyword>
<sequence length="148" mass="17183">MDHQRSKTVLILDHSSFFARPSGVTFNVNVQNNEQQQQQQQQHDETNNENTLGMKSLWTCVVECVLEYCRILFDIFEDDALITLIVTGIDQRDQSSWWNRYKNLSQCMEFFAGIQPPNERSTVNDDDLLKHSLNEAITALCTRSKKLL</sequence>
<dbReference type="GO" id="GO:0032039">
    <property type="term" value="C:integrator complex"/>
    <property type="evidence" value="ECO:0007669"/>
    <property type="project" value="TreeGrafter"/>
</dbReference>
<protein>
    <submittedName>
        <fullName evidence="9">Uncharacterized protein</fullName>
    </submittedName>
</protein>
<evidence type="ECO:0000256" key="8">
    <source>
        <dbReference type="ARBA" id="ARBA00061603"/>
    </source>
</evidence>
<keyword evidence="4" id="KW-0132">Cell division</keyword>
<comment type="subcellular location">
    <subcellularLocation>
        <location evidence="2">Cytoplasm</location>
    </subcellularLocation>
    <subcellularLocation>
        <location evidence="1">Nucleus</location>
    </subcellularLocation>
</comment>
<dbReference type="Proteomes" id="UP000663845">
    <property type="component" value="Unassembled WGS sequence"/>
</dbReference>
<accession>A0A814VS87</accession>
<dbReference type="GO" id="GO:0005737">
    <property type="term" value="C:cytoplasm"/>
    <property type="evidence" value="ECO:0007669"/>
    <property type="project" value="UniProtKB-SubCell"/>
</dbReference>